<comment type="caution">
    <text evidence="2">The sequence shown here is derived from an EMBL/GenBank/DDBJ whole genome shotgun (WGS) entry which is preliminary data.</text>
</comment>
<sequence length="120" mass="13254">MAIPAGEYAGHMSKRLSHPLASMVSAGEYGFRWRVWFPLASMAIPAGEYARHVSKQLSHPLATRLGIPAGEIRWRDGETPSPSPSPSDRASQRHFNNNSHQPAPVCTRDARLRPIDLEVS</sequence>
<gene>
    <name evidence="2" type="ORF">J3D65DRAFT_666732</name>
</gene>
<evidence type="ECO:0000313" key="2">
    <source>
        <dbReference type="EMBL" id="KAK7540076.1"/>
    </source>
</evidence>
<feature type="region of interest" description="Disordered" evidence="1">
    <location>
        <begin position="68"/>
        <end position="120"/>
    </location>
</feature>
<dbReference type="EMBL" id="JBBPEH010000004">
    <property type="protein sequence ID" value="KAK7540076.1"/>
    <property type="molecule type" value="Genomic_DNA"/>
</dbReference>
<feature type="compositionally biased region" description="Basic and acidic residues" evidence="1">
    <location>
        <begin position="108"/>
        <end position="120"/>
    </location>
</feature>
<proteinExistence type="predicted"/>
<dbReference type="GeneID" id="92035857"/>
<evidence type="ECO:0000313" key="3">
    <source>
        <dbReference type="Proteomes" id="UP001360953"/>
    </source>
</evidence>
<protein>
    <submittedName>
        <fullName evidence="2">Uncharacterized protein</fullName>
    </submittedName>
</protein>
<name>A0ABR1LZY4_9PEZI</name>
<organism evidence="2 3">
    <name type="scientific">Phyllosticta citribraziliensis</name>
    <dbReference type="NCBI Taxonomy" id="989973"/>
    <lineage>
        <taxon>Eukaryota</taxon>
        <taxon>Fungi</taxon>
        <taxon>Dikarya</taxon>
        <taxon>Ascomycota</taxon>
        <taxon>Pezizomycotina</taxon>
        <taxon>Dothideomycetes</taxon>
        <taxon>Dothideomycetes incertae sedis</taxon>
        <taxon>Botryosphaeriales</taxon>
        <taxon>Phyllostictaceae</taxon>
        <taxon>Phyllosticta</taxon>
    </lineage>
</organism>
<dbReference type="Proteomes" id="UP001360953">
    <property type="component" value="Unassembled WGS sequence"/>
</dbReference>
<accession>A0ABR1LZY4</accession>
<keyword evidence="3" id="KW-1185">Reference proteome</keyword>
<evidence type="ECO:0000256" key="1">
    <source>
        <dbReference type="SAM" id="MobiDB-lite"/>
    </source>
</evidence>
<reference evidence="2 3" key="1">
    <citation type="submission" date="2024-04" db="EMBL/GenBank/DDBJ databases">
        <title>Phyllosticta paracitricarpa is synonymous to the EU quarantine fungus P. citricarpa based on phylogenomic analyses.</title>
        <authorList>
            <consortium name="Lawrence Berkeley National Laboratory"/>
            <person name="Van ingen-buijs V.A."/>
            <person name="Van westerhoven A.C."/>
            <person name="Haridas S."/>
            <person name="Skiadas P."/>
            <person name="Martin F."/>
            <person name="Groenewald J.Z."/>
            <person name="Crous P.W."/>
            <person name="Seidl M.F."/>
        </authorList>
    </citation>
    <scope>NUCLEOTIDE SEQUENCE [LARGE SCALE GENOMIC DNA]</scope>
    <source>
        <strain evidence="2 3">CPC 17464</strain>
    </source>
</reference>
<dbReference type="RefSeq" id="XP_066657347.1">
    <property type="nucleotide sequence ID" value="XM_066802951.1"/>
</dbReference>